<dbReference type="HOGENOM" id="CLU_152487_1_0_2"/>
<dbReference type="RefSeq" id="WP_226986975.1">
    <property type="nucleotide sequence ID" value="NZ_CP007174.1"/>
</dbReference>
<name>A0A075MZ67_9ARCH</name>
<keyword evidence="2" id="KW-1185">Reference proteome</keyword>
<evidence type="ECO:0008006" key="3">
    <source>
        <dbReference type="Google" id="ProtNLM"/>
    </source>
</evidence>
<sequence length="106" mass="12074">MKTRAEELTNPAVQAVVAAMRDGNREAFFAAFAPSAELTDDGHPQPLEQWADREIFQAHGHLDVEREDNNGLELVGPFHSDQWDMKTMWRFRVINGRVQRLDVSAL</sequence>
<dbReference type="InterPro" id="IPR032710">
    <property type="entry name" value="NTF2-like_dom_sf"/>
</dbReference>
<protein>
    <recommendedName>
        <fullName evidence="3">SnoaL-like domain</fullName>
    </recommendedName>
</protein>
<proteinExistence type="predicted"/>
<gene>
    <name evidence="1" type="ORF">NTE_02495</name>
</gene>
<dbReference type="AlphaFoldDB" id="A0A075MZ67"/>
<dbReference type="Gene3D" id="3.10.450.50">
    <property type="match status" value="1"/>
</dbReference>
<accession>A0A075MZ67</accession>
<dbReference type="STRING" id="1459636.NTE_02495"/>
<reference evidence="1 2" key="1">
    <citation type="journal article" date="2014" name="PLoS ONE">
        <title>Genome Sequence of Candidatus Nitrososphaera evergladensis from Group I.1b Enriched from Everglades Soil Reveals Novel Genomic Features of the Ammonia-Oxidizing Archaea.</title>
        <authorList>
            <person name="Zhalnina K.V."/>
            <person name="Dias R."/>
            <person name="Leonard M.T."/>
            <person name="Dorr de Quadros P."/>
            <person name="Camargo F.A."/>
            <person name="Drew J.C."/>
            <person name="Farmerie W.G."/>
            <person name="Daroub S.H."/>
            <person name="Triplett E.W."/>
        </authorList>
    </citation>
    <scope>NUCLEOTIDE SEQUENCE [LARGE SCALE GENOMIC DNA]</scope>
    <source>
        <strain evidence="1 2">SR1</strain>
    </source>
</reference>
<dbReference type="EMBL" id="CP007174">
    <property type="protein sequence ID" value="AIF84544.1"/>
    <property type="molecule type" value="Genomic_DNA"/>
</dbReference>
<dbReference type="GeneID" id="41598199"/>
<dbReference type="Proteomes" id="UP000028194">
    <property type="component" value="Chromosome"/>
</dbReference>
<evidence type="ECO:0000313" key="2">
    <source>
        <dbReference type="Proteomes" id="UP000028194"/>
    </source>
</evidence>
<evidence type="ECO:0000313" key="1">
    <source>
        <dbReference type="EMBL" id="AIF84544.1"/>
    </source>
</evidence>
<dbReference type="SUPFAM" id="SSF54427">
    <property type="entry name" value="NTF2-like"/>
    <property type="match status" value="1"/>
</dbReference>
<dbReference type="KEGG" id="nev:NTE_02495"/>
<organism evidence="1 2">
    <name type="scientific">Candidatus Nitrososphaera evergladensis SR1</name>
    <dbReference type="NCBI Taxonomy" id="1459636"/>
    <lineage>
        <taxon>Archaea</taxon>
        <taxon>Nitrososphaerota</taxon>
        <taxon>Nitrososphaeria</taxon>
        <taxon>Nitrososphaerales</taxon>
        <taxon>Nitrososphaeraceae</taxon>
        <taxon>Nitrososphaera</taxon>
    </lineage>
</organism>